<proteinExistence type="predicted"/>
<evidence type="ECO:0000313" key="2">
    <source>
        <dbReference type="Proteomes" id="UP001153678"/>
    </source>
</evidence>
<dbReference type="AlphaFoldDB" id="A0A9W4TA63"/>
<dbReference type="Proteomes" id="UP001153678">
    <property type="component" value="Unassembled WGS sequence"/>
</dbReference>
<dbReference type="EMBL" id="CAMKVN010013612">
    <property type="protein sequence ID" value="CAI2196080.1"/>
    <property type="molecule type" value="Genomic_DNA"/>
</dbReference>
<name>A0A9W4TA63_9GLOM</name>
<sequence length="163" mass="19274">MSNSISIQKRSLNHENFQEKKLKNFFDEKLNISIETTNRDLLISKAEKQFFDNISTIQITNTLILTATSLIEKGPIFDKIATQLLLQKTYRKVFRKKVNSNNFRELYQQSFINSLKIMVEKKKKNADPKLLEFDLEKLSQELVLERDNLFNYIGLEVVYSRYL</sequence>
<gene>
    <name evidence="1" type="ORF">FWILDA_LOCUS17398</name>
</gene>
<comment type="caution">
    <text evidence="1">The sequence shown here is derived from an EMBL/GenBank/DDBJ whole genome shotgun (WGS) entry which is preliminary data.</text>
</comment>
<protein>
    <submittedName>
        <fullName evidence="1">10908_t:CDS:1</fullName>
    </submittedName>
</protein>
<dbReference type="InterPro" id="IPR008926">
    <property type="entry name" value="RNR_R1-su_N"/>
</dbReference>
<reference evidence="1" key="1">
    <citation type="submission" date="2022-08" db="EMBL/GenBank/DDBJ databases">
        <authorList>
            <person name="Kallberg Y."/>
            <person name="Tangrot J."/>
            <person name="Rosling A."/>
        </authorList>
    </citation>
    <scope>NUCLEOTIDE SEQUENCE</scope>
    <source>
        <strain evidence="1">Wild A</strain>
    </source>
</reference>
<evidence type="ECO:0000313" key="1">
    <source>
        <dbReference type="EMBL" id="CAI2196080.1"/>
    </source>
</evidence>
<organism evidence="1 2">
    <name type="scientific">Funneliformis geosporum</name>
    <dbReference type="NCBI Taxonomy" id="1117311"/>
    <lineage>
        <taxon>Eukaryota</taxon>
        <taxon>Fungi</taxon>
        <taxon>Fungi incertae sedis</taxon>
        <taxon>Mucoromycota</taxon>
        <taxon>Glomeromycotina</taxon>
        <taxon>Glomeromycetes</taxon>
        <taxon>Glomerales</taxon>
        <taxon>Glomeraceae</taxon>
        <taxon>Funneliformis</taxon>
    </lineage>
</organism>
<keyword evidence="2" id="KW-1185">Reference proteome</keyword>
<dbReference type="SUPFAM" id="SSF48168">
    <property type="entry name" value="R1 subunit of ribonucleotide reductase, N-terminal domain"/>
    <property type="match status" value="1"/>
</dbReference>
<accession>A0A9W4TA63</accession>